<keyword evidence="5" id="KW-1185">Reference proteome</keyword>
<accession>A0AAD4RAY9</accession>
<feature type="compositionally biased region" description="Polar residues" evidence="1">
    <location>
        <begin position="190"/>
        <end position="200"/>
    </location>
</feature>
<dbReference type="Pfam" id="PF08628">
    <property type="entry name" value="Nexin_C"/>
    <property type="match status" value="1"/>
</dbReference>
<organism evidence="4 5">
    <name type="scientific">Ditylenchus destructor</name>
    <dbReference type="NCBI Taxonomy" id="166010"/>
    <lineage>
        <taxon>Eukaryota</taxon>
        <taxon>Metazoa</taxon>
        <taxon>Ecdysozoa</taxon>
        <taxon>Nematoda</taxon>
        <taxon>Chromadorea</taxon>
        <taxon>Rhabditida</taxon>
        <taxon>Tylenchina</taxon>
        <taxon>Tylenchomorpha</taxon>
        <taxon>Sphaerularioidea</taxon>
        <taxon>Anguinidae</taxon>
        <taxon>Anguininae</taxon>
        <taxon>Ditylenchus</taxon>
    </lineage>
</organism>
<name>A0AAD4RAY9_9BILA</name>
<comment type="caution">
    <text evidence="4">The sequence shown here is derived from an EMBL/GenBank/DDBJ whole genome shotgun (WGS) entry which is preliminary data.</text>
</comment>
<dbReference type="SUPFAM" id="SSF64268">
    <property type="entry name" value="PX domain"/>
    <property type="match status" value="1"/>
</dbReference>
<dbReference type="InterPro" id="IPR001683">
    <property type="entry name" value="PX_dom"/>
</dbReference>
<feature type="domain" description="PX" evidence="3">
    <location>
        <begin position="213"/>
        <end position="337"/>
    </location>
</feature>
<dbReference type="Gene3D" id="3.30.1520.10">
    <property type="entry name" value="Phox-like domain"/>
    <property type="match status" value="1"/>
</dbReference>
<dbReference type="InterPro" id="IPR016137">
    <property type="entry name" value="RGS"/>
</dbReference>
<dbReference type="PANTHER" id="PTHR22775:SF3">
    <property type="entry name" value="SORTING NEXIN-13"/>
    <property type="match status" value="1"/>
</dbReference>
<dbReference type="PROSITE" id="PS50195">
    <property type="entry name" value="PX"/>
    <property type="match status" value="1"/>
</dbReference>
<protein>
    <submittedName>
        <fullName evidence="4">Regulator of G protein signaling domain-containing protein</fullName>
    </submittedName>
</protein>
<dbReference type="Proteomes" id="UP001201812">
    <property type="component" value="Unassembled WGS sequence"/>
</dbReference>
<dbReference type="GO" id="GO:0005769">
    <property type="term" value="C:early endosome"/>
    <property type="evidence" value="ECO:0007669"/>
    <property type="project" value="TreeGrafter"/>
</dbReference>
<dbReference type="SUPFAM" id="SSF48097">
    <property type="entry name" value="Regulator of G-protein signaling, RGS"/>
    <property type="match status" value="1"/>
</dbReference>
<dbReference type="EMBL" id="JAKKPZ010000001">
    <property type="protein sequence ID" value="KAI1728868.1"/>
    <property type="molecule type" value="Genomic_DNA"/>
</dbReference>
<dbReference type="InterPro" id="IPR036871">
    <property type="entry name" value="PX_dom_sf"/>
</dbReference>
<evidence type="ECO:0000259" key="3">
    <source>
        <dbReference type="PROSITE" id="PS50195"/>
    </source>
</evidence>
<dbReference type="InterPro" id="IPR044926">
    <property type="entry name" value="RGS_subdomain_2"/>
</dbReference>
<dbReference type="InterPro" id="IPR013937">
    <property type="entry name" value="Sorting_nexin_C"/>
</dbReference>
<evidence type="ECO:0000256" key="1">
    <source>
        <dbReference type="SAM" id="MobiDB-lite"/>
    </source>
</evidence>
<evidence type="ECO:0000313" key="4">
    <source>
        <dbReference type="EMBL" id="KAI1728868.1"/>
    </source>
</evidence>
<sequence length="588" mass="66479">MYLTNWVDEPNEEDVSDDSLVNLPITVVLTHSVAVSFFVDFLTQVGGQNYIDFYLSIEGFKVSVEHQLRSLASGDSAGHEVNETVKEAALFMYHQFLSQEAITRVPLDDSTINKFLARLRNDEPWDSWFEQIQEKLVEILTKDERFYPNFKKSPLYVKMLEELGILTYPPSGEGVSAVSDTTETKPLHSPTATTVSYSGTDKPNNMSTCSKEFITTVTVETLGVGQQGKQMFALYNVRVIKTDPSGQNKNASSWNVIRRYSDFHLFNSVITTKFMNLKNLSFPGKKTFNNLDQMFLERRCKALNEYMKCILQPQLIANNPGLEVEIFDFLSQKCYGSGRNNLSKKLMSDIFVNPILSGVKAFGNAVTSVPDQMSKMNRAANQVFKSNAPVSRPNSSSSTSLDSNRVAAHLNENDSNESIPLRVVLLLLDEVFGLRGRNQWFRRRLVALLRQFVHAALGSSINRRIVDAVQWITSADQVSQYLAAFRDSMWNEAGVLASGEQSSESLRTRFLARCLMLSALPDELRLFIGSSTTLSGINNISEALQNRHLNRRLWYVILERLLVNVFPNNRFEKVLPMLHSKSPRTRLV</sequence>
<evidence type="ECO:0000313" key="5">
    <source>
        <dbReference type="Proteomes" id="UP001201812"/>
    </source>
</evidence>
<dbReference type="Pfam" id="PF00787">
    <property type="entry name" value="PX"/>
    <property type="match status" value="1"/>
</dbReference>
<feature type="region of interest" description="Disordered" evidence="1">
    <location>
        <begin position="176"/>
        <end position="200"/>
    </location>
</feature>
<feature type="compositionally biased region" description="Low complexity" evidence="1">
    <location>
        <begin position="386"/>
        <end position="403"/>
    </location>
</feature>
<dbReference type="GO" id="GO:0035091">
    <property type="term" value="F:phosphatidylinositol binding"/>
    <property type="evidence" value="ECO:0007669"/>
    <property type="project" value="InterPro"/>
</dbReference>
<gene>
    <name evidence="4" type="ORF">DdX_01072</name>
</gene>
<proteinExistence type="predicted"/>
<dbReference type="Pfam" id="PF00615">
    <property type="entry name" value="RGS"/>
    <property type="match status" value="1"/>
</dbReference>
<reference evidence="4" key="1">
    <citation type="submission" date="2022-01" db="EMBL/GenBank/DDBJ databases">
        <title>Genome Sequence Resource for Two Populations of Ditylenchus destructor, the Migratory Endoparasitic Phytonematode.</title>
        <authorList>
            <person name="Zhang H."/>
            <person name="Lin R."/>
            <person name="Xie B."/>
        </authorList>
    </citation>
    <scope>NUCLEOTIDE SEQUENCE</scope>
    <source>
        <strain evidence="4">BazhouSP</strain>
    </source>
</reference>
<dbReference type="PANTHER" id="PTHR22775">
    <property type="entry name" value="SORTING NEXIN"/>
    <property type="match status" value="1"/>
</dbReference>
<dbReference type="SMART" id="SM00315">
    <property type="entry name" value="RGS"/>
    <property type="match status" value="1"/>
</dbReference>
<dbReference type="Gene3D" id="1.10.167.10">
    <property type="entry name" value="Regulator of G-protein Signalling 4, domain 2"/>
    <property type="match status" value="1"/>
</dbReference>
<dbReference type="AlphaFoldDB" id="A0AAD4RAY9"/>
<dbReference type="PROSITE" id="PS50132">
    <property type="entry name" value="RGS"/>
    <property type="match status" value="1"/>
</dbReference>
<dbReference type="SMART" id="SM00312">
    <property type="entry name" value="PX"/>
    <property type="match status" value="1"/>
</dbReference>
<dbReference type="InterPro" id="IPR036305">
    <property type="entry name" value="RGS_sf"/>
</dbReference>
<evidence type="ECO:0000259" key="2">
    <source>
        <dbReference type="PROSITE" id="PS50132"/>
    </source>
</evidence>
<feature type="domain" description="RGS" evidence="2">
    <location>
        <begin position="28"/>
        <end position="160"/>
    </location>
</feature>
<feature type="region of interest" description="Disordered" evidence="1">
    <location>
        <begin position="384"/>
        <end position="403"/>
    </location>
</feature>